<keyword evidence="1" id="KW-0472">Membrane</keyword>
<comment type="caution">
    <text evidence="2">The sequence shown here is derived from an EMBL/GenBank/DDBJ whole genome shotgun (WGS) entry which is preliminary data.</text>
</comment>
<dbReference type="RefSeq" id="WP_238894308.1">
    <property type="nucleotide sequence ID" value="NZ_JAKOGG010000001.1"/>
</dbReference>
<sequence length="114" mass="13265">MQHFYWVKHQTPQGAHLNDTQIDRLVIEARLSMLWRLRILTLLICVFMFVAPLWARPDIVEMFREQNTSMNIGLLWLGAALIGCALTALKSVHNLLELLLLRPKIKRILQQGFC</sequence>
<proteinExistence type="predicted"/>
<dbReference type="EMBL" id="JAKOGG010000001">
    <property type="protein sequence ID" value="MCS4554959.1"/>
    <property type="molecule type" value="Genomic_DNA"/>
</dbReference>
<keyword evidence="1" id="KW-0812">Transmembrane</keyword>
<dbReference type="Proteomes" id="UP001201549">
    <property type="component" value="Unassembled WGS sequence"/>
</dbReference>
<feature type="transmembrane region" description="Helical" evidence="1">
    <location>
        <begin position="75"/>
        <end position="101"/>
    </location>
</feature>
<keyword evidence="3" id="KW-1185">Reference proteome</keyword>
<name>A0ABT2FI91_9GAMM</name>
<feature type="transmembrane region" description="Helical" evidence="1">
    <location>
        <begin position="37"/>
        <end position="55"/>
    </location>
</feature>
<organism evidence="2 3">
    <name type="scientific">Shewanella electrica</name>
    <dbReference type="NCBI Taxonomy" id="515560"/>
    <lineage>
        <taxon>Bacteria</taxon>
        <taxon>Pseudomonadati</taxon>
        <taxon>Pseudomonadota</taxon>
        <taxon>Gammaproteobacteria</taxon>
        <taxon>Alteromonadales</taxon>
        <taxon>Shewanellaceae</taxon>
        <taxon>Shewanella</taxon>
    </lineage>
</organism>
<evidence type="ECO:0000313" key="3">
    <source>
        <dbReference type="Proteomes" id="UP001201549"/>
    </source>
</evidence>
<keyword evidence="1" id="KW-1133">Transmembrane helix</keyword>
<accession>A0ABT2FI91</accession>
<evidence type="ECO:0000256" key="1">
    <source>
        <dbReference type="SAM" id="Phobius"/>
    </source>
</evidence>
<evidence type="ECO:0000313" key="2">
    <source>
        <dbReference type="EMBL" id="MCS4554959.1"/>
    </source>
</evidence>
<gene>
    <name evidence="2" type="ORF">L9G74_00730</name>
</gene>
<protein>
    <submittedName>
        <fullName evidence="2">Uncharacterized protein</fullName>
    </submittedName>
</protein>
<reference evidence="3" key="1">
    <citation type="submission" date="2023-07" db="EMBL/GenBank/DDBJ databases">
        <title>Shewanella mangrovi sp. nov., an acetaldehyde- degrading bacterium isolated from mangrove sediment.</title>
        <authorList>
            <person name="Liu Y."/>
        </authorList>
    </citation>
    <scope>NUCLEOTIDE SEQUENCE [LARGE SCALE GENOMIC DNA]</scope>
    <source>
        <strain evidence="3">C32</strain>
    </source>
</reference>